<comment type="caution">
    <text evidence="3">The sequence shown here is derived from an EMBL/GenBank/DDBJ whole genome shotgun (WGS) entry which is preliminary data.</text>
</comment>
<dbReference type="Pfam" id="PF03703">
    <property type="entry name" value="bPH_2"/>
    <property type="match status" value="1"/>
</dbReference>
<keyword evidence="1" id="KW-1133">Transmembrane helix</keyword>
<evidence type="ECO:0000256" key="1">
    <source>
        <dbReference type="SAM" id="Phobius"/>
    </source>
</evidence>
<dbReference type="EMBL" id="FNOS01000001">
    <property type="protein sequence ID" value="SDX44688.1"/>
    <property type="molecule type" value="Genomic_DNA"/>
</dbReference>
<evidence type="ECO:0000259" key="2">
    <source>
        <dbReference type="Pfam" id="PF03703"/>
    </source>
</evidence>
<feature type="transmembrane region" description="Helical" evidence="1">
    <location>
        <begin position="47"/>
        <end position="67"/>
    </location>
</feature>
<name>A0A1H3BSN8_9BACI</name>
<feature type="domain" description="YdbS-like PH" evidence="2">
    <location>
        <begin position="72"/>
        <end position="148"/>
    </location>
</feature>
<keyword evidence="1" id="KW-0472">Membrane</keyword>
<accession>A0A1H3BSN8</accession>
<dbReference type="InterPro" id="IPR005182">
    <property type="entry name" value="YdbS-like_PH"/>
</dbReference>
<dbReference type="PANTHER" id="PTHR34473">
    <property type="entry name" value="UPF0699 TRANSMEMBRANE PROTEIN YDBS"/>
    <property type="match status" value="1"/>
</dbReference>
<evidence type="ECO:0000313" key="4">
    <source>
        <dbReference type="Proteomes" id="UP000198647"/>
    </source>
</evidence>
<evidence type="ECO:0000313" key="3">
    <source>
        <dbReference type="EMBL" id="SDX44688.1"/>
    </source>
</evidence>
<keyword evidence="1" id="KW-0812">Transmembrane</keyword>
<feature type="transmembrane region" description="Helical" evidence="1">
    <location>
        <begin position="21"/>
        <end position="41"/>
    </location>
</feature>
<keyword evidence="4" id="KW-1185">Reference proteome</keyword>
<reference evidence="3 4" key="1">
    <citation type="submission" date="2016-10" db="EMBL/GenBank/DDBJ databases">
        <authorList>
            <person name="Varghese N."/>
            <person name="Submissions S."/>
        </authorList>
    </citation>
    <scope>NUCLEOTIDE SEQUENCE [LARGE SCALE GENOMIC DNA]</scope>
    <source>
        <strain evidence="3 4">DSM 20748</strain>
    </source>
</reference>
<dbReference type="Proteomes" id="UP000198647">
    <property type="component" value="Unassembled WGS sequence"/>
</dbReference>
<protein>
    <recommendedName>
        <fullName evidence="2">YdbS-like PH domain-containing protein</fullName>
    </recommendedName>
</protein>
<proteinExistence type="predicted"/>
<dbReference type="PANTHER" id="PTHR34473:SF2">
    <property type="entry name" value="UPF0699 TRANSMEMBRANE PROTEIN YDBT"/>
    <property type="match status" value="1"/>
</dbReference>
<dbReference type="RefSeq" id="WP_008590053.1">
    <property type="nucleotide sequence ID" value="NZ_FNOS01000001.1"/>
</dbReference>
<organism evidence="3 4">
    <name type="scientific">Salimicrobium album</name>
    <dbReference type="NCBI Taxonomy" id="50717"/>
    <lineage>
        <taxon>Bacteria</taxon>
        <taxon>Bacillati</taxon>
        <taxon>Bacillota</taxon>
        <taxon>Bacilli</taxon>
        <taxon>Bacillales</taxon>
        <taxon>Bacillaceae</taxon>
        <taxon>Salimicrobium</taxon>
    </lineage>
</organism>
<sequence length="159" mass="18262">MRQTPANLIEETAVSAWRLTAVLYLIIPVALLAGSIAAFVYISWPWWVIAIAVSLLIIDIIFSVFLIPRLRWRRWRYEVFEQEVYIQHGIIIRRRTLVPMLRVQHVDTKQGPILKKFSLATVTISTAATTHEIPALTEEEASGLRDRISELARVEENDV</sequence>
<gene>
    <name evidence="3" type="ORF">SAMN04488081_0546</name>
</gene>